<evidence type="ECO:0000256" key="1">
    <source>
        <dbReference type="ARBA" id="ARBA00006068"/>
    </source>
</evidence>
<evidence type="ECO:0000259" key="4">
    <source>
        <dbReference type="Pfam" id="PF03816"/>
    </source>
</evidence>
<dbReference type="AlphaFoldDB" id="A0A4R5NAN1"/>
<feature type="region of interest" description="Disordered" evidence="2">
    <location>
        <begin position="369"/>
        <end position="403"/>
    </location>
</feature>
<dbReference type="PANTHER" id="PTHR33392:SF6">
    <property type="entry name" value="POLYISOPRENYL-TEICHOIC ACID--PEPTIDOGLYCAN TEICHOIC ACID TRANSFERASE TAGU"/>
    <property type="match status" value="1"/>
</dbReference>
<dbReference type="Pfam" id="PF03816">
    <property type="entry name" value="LytR_cpsA_psr"/>
    <property type="match status" value="1"/>
</dbReference>
<dbReference type="Proteomes" id="UP000295681">
    <property type="component" value="Unassembled WGS sequence"/>
</dbReference>
<accession>A0A4R5NAN1</accession>
<evidence type="ECO:0000256" key="3">
    <source>
        <dbReference type="SAM" id="Phobius"/>
    </source>
</evidence>
<protein>
    <recommendedName>
        <fullName evidence="4">Cell envelope-related transcriptional attenuator domain-containing protein</fullName>
    </recommendedName>
</protein>
<keyword evidence="6" id="KW-1185">Reference proteome</keyword>
<feature type="domain" description="Cell envelope-related transcriptional attenuator" evidence="4">
    <location>
        <begin position="95"/>
        <end position="263"/>
    </location>
</feature>
<feature type="transmembrane region" description="Helical" evidence="3">
    <location>
        <begin position="21"/>
        <end position="44"/>
    </location>
</feature>
<dbReference type="PANTHER" id="PTHR33392">
    <property type="entry name" value="POLYISOPRENYL-TEICHOIC ACID--PEPTIDOGLYCAN TEICHOIC ACID TRANSFERASE TAGU"/>
    <property type="match status" value="1"/>
</dbReference>
<evidence type="ECO:0000256" key="2">
    <source>
        <dbReference type="SAM" id="MobiDB-lite"/>
    </source>
</evidence>
<dbReference type="STRING" id="907931.GCA_000165675_01366"/>
<keyword evidence="3" id="KW-0812">Transmembrane</keyword>
<dbReference type="Gene3D" id="3.40.630.190">
    <property type="entry name" value="LCP protein"/>
    <property type="match status" value="1"/>
</dbReference>
<proteinExistence type="inferred from homology"/>
<keyword evidence="3" id="KW-0472">Membrane</keyword>
<gene>
    <name evidence="5" type="ORF">C5L23_001014</name>
</gene>
<dbReference type="EMBL" id="PUFI01000005">
    <property type="protein sequence ID" value="TDG69552.1"/>
    <property type="molecule type" value="Genomic_DNA"/>
</dbReference>
<evidence type="ECO:0000313" key="6">
    <source>
        <dbReference type="Proteomes" id="UP000295681"/>
    </source>
</evidence>
<comment type="similarity">
    <text evidence="1">Belongs to the LytR/CpsA/Psr (LCP) family.</text>
</comment>
<dbReference type="NCBIfam" id="TIGR00350">
    <property type="entry name" value="lytR_cpsA_psr"/>
    <property type="match status" value="1"/>
</dbReference>
<name>A0A4R5NAN1_9LACO</name>
<dbReference type="RefSeq" id="WP_133264185.1">
    <property type="nucleotide sequence ID" value="NZ_JAGYGP010000001.1"/>
</dbReference>
<organism evidence="5 6">
    <name type="scientific">Leuconostoc fallax</name>
    <dbReference type="NCBI Taxonomy" id="1251"/>
    <lineage>
        <taxon>Bacteria</taxon>
        <taxon>Bacillati</taxon>
        <taxon>Bacillota</taxon>
        <taxon>Bacilli</taxon>
        <taxon>Lactobacillales</taxon>
        <taxon>Lactobacillaceae</taxon>
        <taxon>Leuconostoc</taxon>
    </lineage>
</organism>
<dbReference type="InterPro" id="IPR004474">
    <property type="entry name" value="LytR_CpsA_psr"/>
</dbReference>
<comment type="caution">
    <text evidence="5">The sequence shown here is derived from an EMBL/GenBank/DDBJ whole genome shotgun (WGS) entry which is preliminary data.</text>
</comment>
<evidence type="ECO:0000313" key="5">
    <source>
        <dbReference type="EMBL" id="TDG69552.1"/>
    </source>
</evidence>
<sequence length="403" mass="43952">MRNQKNNQSRSDRYKPRTHKIRNIFITILLVLLIAGSALGYLLYRNAKSTIDNVYSGTGLTKSRNVSKVIKQGKPFSVLLMGTDTGALNRNYKGRTDSMMVLIVNPKKEKTTLISIPRDAMIAIVGYEDTFPQKMNAAYAYGSAATAIKTVEAYLNIPIDFYAMANMGGLEKMVDQVGGVEIKSPLTFTYTPDEDESPATYKFTKGSASYEYASDGKHFTKHTVMDGSAALAFSRMRYDDPEGDYGRQKRQRLVLQALMKKAANVTNLLNEKFMNSVQKNIMTDLTFGDMSNIATKYIKAKNNVVTDHLQGTTTSYPDATTGASVSYEIVSTSEKQRITNKARKALGLEAKTTGSMFGGEVPSTLASIAESLQASSDGTSSSSSTDSSSNTTLPVDPSTSPAQ</sequence>
<dbReference type="InterPro" id="IPR050922">
    <property type="entry name" value="LytR/CpsA/Psr_CW_biosynth"/>
</dbReference>
<feature type="compositionally biased region" description="Low complexity" evidence="2">
    <location>
        <begin position="375"/>
        <end position="392"/>
    </location>
</feature>
<reference evidence="5 6" key="1">
    <citation type="journal article" date="2019" name="Appl. Microbiol. Biotechnol.">
        <title>Uncovering carbohydrate metabolism through a genotype-phenotype association study of 56 lactic acid bacteria genomes.</title>
        <authorList>
            <person name="Buron-Moles G."/>
            <person name="Chailyan A."/>
            <person name="Dolejs I."/>
            <person name="Forster J."/>
            <person name="Miks M.H."/>
        </authorList>
    </citation>
    <scope>NUCLEOTIDE SEQUENCE [LARGE SCALE GENOMIC DNA]</scope>
    <source>
        <strain evidence="5 6">ATCC 700006</strain>
    </source>
</reference>
<keyword evidence="3" id="KW-1133">Transmembrane helix</keyword>